<comment type="caution">
    <text evidence="3">The sequence shown here is derived from an EMBL/GenBank/DDBJ whole genome shotgun (WGS) entry which is preliminary data.</text>
</comment>
<accession>A0ABX2F8I5</accession>
<evidence type="ECO:0000313" key="3">
    <source>
        <dbReference type="EMBL" id="NRN67617.1"/>
    </source>
</evidence>
<feature type="region of interest" description="Disordered" evidence="1">
    <location>
        <begin position="73"/>
        <end position="95"/>
    </location>
</feature>
<protein>
    <submittedName>
        <fullName evidence="3">Uncharacterized protein</fullName>
    </submittedName>
</protein>
<keyword evidence="2" id="KW-0812">Transmembrane</keyword>
<dbReference type="EMBL" id="JAAATY010000015">
    <property type="protein sequence ID" value="NRN67617.1"/>
    <property type="molecule type" value="Genomic_DNA"/>
</dbReference>
<proteinExistence type="predicted"/>
<evidence type="ECO:0000256" key="2">
    <source>
        <dbReference type="SAM" id="Phobius"/>
    </source>
</evidence>
<sequence>MGHSDKTRFALLSAVLTTIVVLALSLVFPGPVWLWAAIFVSANGIAVLVARRVVHRREQAELRKAMEEQRAARDAAEAVAEHQGQSGAPAEPEQPAHVQYPVSAVPLPSSEVDYRFLFSATVCWRQTSPKATVPHASPGDLAVHWILTRARELTVLEKPEDYRVVQHRLAVALGTALAEPYGHVVAWAVDVSLAMSDEDARRLERLAELRKHERMWEQERRMEISMRRYLSEDVLKDTGSAVVWWLARHTDQIEDSVKMIGHLAQLTAAANSREIPGPDLIRAIQAAENGRHINGSAQDL</sequence>
<feature type="transmembrane region" description="Helical" evidence="2">
    <location>
        <begin position="9"/>
        <end position="28"/>
    </location>
</feature>
<feature type="transmembrane region" description="Helical" evidence="2">
    <location>
        <begin position="34"/>
        <end position="54"/>
    </location>
</feature>
<dbReference type="RefSeq" id="WP_173135787.1">
    <property type="nucleotide sequence ID" value="NZ_CBCSGW010000001.1"/>
</dbReference>
<evidence type="ECO:0000313" key="4">
    <source>
        <dbReference type="Proteomes" id="UP000763557"/>
    </source>
</evidence>
<keyword evidence="2" id="KW-0472">Membrane</keyword>
<keyword evidence="2" id="KW-1133">Transmembrane helix</keyword>
<keyword evidence="4" id="KW-1185">Reference proteome</keyword>
<evidence type="ECO:0000256" key="1">
    <source>
        <dbReference type="SAM" id="MobiDB-lite"/>
    </source>
</evidence>
<gene>
    <name evidence="3" type="ORF">GC106_48570</name>
</gene>
<reference evidence="3 4" key="1">
    <citation type="submission" date="2020-01" db="EMBL/GenBank/DDBJ databases">
        <title>Kibdelosporangium persica a novel Actinomycetes from a hot desert in Iran.</title>
        <authorList>
            <person name="Safaei N."/>
            <person name="Zaburannyi N."/>
            <person name="Mueller R."/>
            <person name="Wink J."/>
        </authorList>
    </citation>
    <scope>NUCLEOTIDE SEQUENCE [LARGE SCALE GENOMIC DNA]</scope>
    <source>
        <strain evidence="3 4">4NS15</strain>
    </source>
</reference>
<name>A0ABX2F8I5_9PSEU</name>
<dbReference type="Proteomes" id="UP000763557">
    <property type="component" value="Unassembled WGS sequence"/>
</dbReference>
<organism evidence="3 4">
    <name type="scientific">Kibdelosporangium persicum</name>
    <dbReference type="NCBI Taxonomy" id="2698649"/>
    <lineage>
        <taxon>Bacteria</taxon>
        <taxon>Bacillati</taxon>
        <taxon>Actinomycetota</taxon>
        <taxon>Actinomycetes</taxon>
        <taxon>Pseudonocardiales</taxon>
        <taxon>Pseudonocardiaceae</taxon>
        <taxon>Kibdelosporangium</taxon>
    </lineage>
</organism>